<dbReference type="GO" id="GO:0015888">
    <property type="term" value="P:thiamine transport"/>
    <property type="evidence" value="ECO:0007669"/>
    <property type="project" value="TreeGrafter"/>
</dbReference>
<keyword evidence="2" id="KW-0472">Membrane</keyword>
<evidence type="ECO:0000256" key="2">
    <source>
        <dbReference type="SAM" id="Phobius"/>
    </source>
</evidence>
<dbReference type="Pfam" id="PF13531">
    <property type="entry name" value="SBP_bac_11"/>
    <property type="match status" value="1"/>
</dbReference>
<proteinExistence type="predicted"/>
<dbReference type="EMBL" id="CP034593">
    <property type="protein sequence ID" value="AZQ77890.1"/>
    <property type="molecule type" value="Genomic_DNA"/>
</dbReference>
<dbReference type="PANTHER" id="PTHR30006:SF2">
    <property type="entry name" value="ABC TRANSPORTER SUBSTRATE-BINDING PROTEIN"/>
    <property type="match status" value="1"/>
</dbReference>
<dbReference type="OrthoDB" id="366726at2"/>
<dbReference type="PANTHER" id="PTHR30006">
    <property type="entry name" value="THIAMINE-BINDING PERIPLASMIC PROTEIN-RELATED"/>
    <property type="match status" value="1"/>
</dbReference>
<feature type="transmembrane region" description="Helical" evidence="2">
    <location>
        <begin position="31"/>
        <end position="51"/>
    </location>
</feature>
<keyword evidence="1" id="KW-0732">Signal</keyword>
<dbReference type="GO" id="GO:0030975">
    <property type="term" value="F:thiamine binding"/>
    <property type="evidence" value="ECO:0007669"/>
    <property type="project" value="TreeGrafter"/>
</dbReference>
<keyword evidence="2" id="KW-0812">Transmembrane</keyword>
<gene>
    <name evidence="3" type="ORF">EJ997_11640</name>
</gene>
<dbReference type="Gene3D" id="3.40.190.10">
    <property type="entry name" value="Periplasmic binding protein-like II"/>
    <property type="match status" value="2"/>
</dbReference>
<dbReference type="GO" id="GO:0030288">
    <property type="term" value="C:outer membrane-bounded periplasmic space"/>
    <property type="evidence" value="ECO:0007669"/>
    <property type="project" value="TreeGrafter"/>
</dbReference>
<dbReference type="GO" id="GO:0030976">
    <property type="term" value="F:thiamine pyrophosphate binding"/>
    <property type="evidence" value="ECO:0007669"/>
    <property type="project" value="TreeGrafter"/>
</dbReference>
<keyword evidence="2" id="KW-1133">Transmembrane helix</keyword>
<dbReference type="Proteomes" id="UP000280344">
    <property type="component" value="Chromosome"/>
</dbReference>
<keyword evidence="4" id="KW-1185">Reference proteome</keyword>
<dbReference type="RefSeq" id="WP_126704692.1">
    <property type="nucleotide sequence ID" value="NZ_CP034593.1"/>
</dbReference>
<name>A0A3Q9G568_9ACTO</name>
<dbReference type="KEGG" id="flh:EJ997_11640"/>
<evidence type="ECO:0000313" key="4">
    <source>
        <dbReference type="Proteomes" id="UP000280344"/>
    </source>
</evidence>
<reference evidence="3 4" key="1">
    <citation type="submission" date="2018-12" db="EMBL/GenBank/DDBJ databases">
        <title>Complete genome sequence of Flaviflexus sp. H23T48.</title>
        <authorList>
            <person name="Bae J.-W."/>
            <person name="Lee J.-Y."/>
        </authorList>
    </citation>
    <scope>NUCLEOTIDE SEQUENCE [LARGE SCALE GENOMIC DNA]</scope>
    <source>
        <strain evidence="3 4">H23T48</strain>
    </source>
</reference>
<dbReference type="SUPFAM" id="SSF53850">
    <property type="entry name" value="Periplasmic binding protein-like II"/>
    <property type="match status" value="1"/>
</dbReference>
<accession>A0A3Q9G568</accession>
<organism evidence="3 4">
    <name type="scientific">Flaviflexus ciconiae</name>
    <dbReference type="NCBI Taxonomy" id="2496867"/>
    <lineage>
        <taxon>Bacteria</taxon>
        <taxon>Bacillati</taxon>
        <taxon>Actinomycetota</taxon>
        <taxon>Actinomycetes</taxon>
        <taxon>Actinomycetales</taxon>
        <taxon>Actinomycetaceae</taxon>
        <taxon>Flaviflexus</taxon>
    </lineage>
</organism>
<dbReference type="AlphaFoldDB" id="A0A3Q9G568"/>
<evidence type="ECO:0000313" key="3">
    <source>
        <dbReference type="EMBL" id="AZQ77890.1"/>
    </source>
</evidence>
<protein>
    <submittedName>
        <fullName evidence="3">Extracellular solute-binding protein</fullName>
    </submittedName>
</protein>
<evidence type="ECO:0000256" key="1">
    <source>
        <dbReference type="ARBA" id="ARBA00022729"/>
    </source>
</evidence>
<sequence length="356" mass="38436">MTCIRQHQMLADTLTIMLVRSRWWRAKLPEIATLVILSTVALGLIVVPRIGASELVVLCSNNVSACEAVSAAYEEQSGQQVTVVRMPTSQALTRVRVPKESGEFDVWMGGPADAYAIAAREDHLASIELDAQSVPDRLQDPEGRWYGIYGGILAFCVANSIEPPTTWAELNSDSSYRIVLPNPVSSGTAATILSVQVQRLGGESAMVDYMKSLDEAVLSYTDSGTVPAHLVASGRADIGVSFAPYCETEKLLGADISAIYPSDGTGFEVGAIAVLEESRRQDAAIQFLNYVVSDEGQQIGAQVENQLPVSESLEPNLIGQLEELETAIYGWNIQEIGASRAGLINLWLNEVRNGAY</sequence>